<keyword evidence="2" id="KW-1185">Reference proteome</keyword>
<dbReference type="Proteomes" id="UP000001542">
    <property type="component" value="Unassembled WGS sequence"/>
</dbReference>
<protein>
    <submittedName>
        <fullName evidence="1">Uncharacterized protein</fullName>
    </submittedName>
</protein>
<evidence type="ECO:0000313" key="1">
    <source>
        <dbReference type="EMBL" id="EAY02098.1"/>
    </source>
</evidence>
<name>A2EZ49_TRIV3</name>
<organism evidence="1 2">
    <name type="scientific">Trichomonas vaginalis (strain ATCC PRA-98 / G3)</name>
    <dbReference type="NCBI Taxonomy" id="412133"/>
    <lineage>
        <taxon>Eukaryota</taxon>
        <taxon>Metamonada</taxon>
        <taxon>Parabasalia</taxon>
        <taxon>Trichomonadida</taxon>
        <taxon>Trichomonadidae</taxon>
        <taxon>Trichomonas</taxon>
    </lineage>
</organism>
<dbReference type="RefSeq" id="XP_001330853.1">
    <property type="nucleotide sequence ID" value="XM_001330817.1"/>
</dbReference>
<reference evidence="1" key="1">
    <citation type="submission" date="2006-10" db="EMBL/GenBank/DDBJ databases">
        <authorList>
            <person name="Amadeo P."/>
            <person name="Zhao Q."/>
            <person name="Wortman J."/>
            <person name="Fraser-Liggett C."/>
            <person name="Carlton J."/>
        </authorList>
    </citation>
    <scope>NUCLEOTIDE SEQUENCE</scope>
    <source>
        <strain evidence="1">G3</strain>
    </source>
</reference>
<dbReference type="OrthoDB" id="5985073at2759"/>
<dbReference type="SMR" id="A2EZ49"/>
<reference evidence="1" key="2">
    <citation type="journal article" date="2007" name="Science">
        <title>Draft genome sequence of the sexually transmitted pathogen Trichomonas vaginalis.</title>
        <authorList>
            <person name="Carlton J.M."/>
            <person name="Hirt R.P."/>
            <person name="Silva J.C."/>
            <person name="Delcher A.L."/>
            <person name="Schatz M."/>
            <person name="Zhao Q."/>
            <person name="Wortman J.R."/>
            <person name="Bidwell S.L."/>
            <person name="Alsmark U.C.M."/>
            <person name="Besteiro S."/>
            <person name="Sicheritz-Ponten T."/>
            <person name="Noel C.J."/>
            <person name="Dacks J.B."/>
            <person name="Foster P.G."/>
            <person name="Simillion C."/>
            <person name="Van de Peer Y."/>
            <person name="Miranda-Saavedra D."/>
            <person name="Barton G.J."/>
            <person name="Westrop G.D."/>
            <person name="Mueller S."/>
            <person name="Dessi D."/>
            <person name="Fiori P.L."/>
            <person name="Ren Q."/>
            <person name="Paulsen I."/>
            <person name="Zhang H."/>
            <person name="Bastida-Corcuera F.D."/>
            <person name="Simoes-Barbosa A."/>
            <person name="Brown M.T."/>
            <person name="Hayes R.D."/>
            <person name="Mukherjee M."/>
            <person name="Okumura C.Y."/>
            <person name="Schneider R."/>
            <person name="Smith A.J."/>
            <person name="Vanacova S."/>
            <person name="Villalvazo M."/>
            <person name="Haas B.J."/>
            <person name="Pertea M."/>
            <person name="Feldblyum T.V."/>
            <person name="Utterback T.R."/>
            <person name="Shu C.L."/>
            <person name="Osoegawa K."/>
            <person name="de Jong P.J."/>
            <person name="Hrdy I."/>
            <person name="Horvathova L."/>
            <person name="Zubacova Z."/>
            <person name="Dolezal P."/>
            <person name="Malik S.B."/>
            <person name="Logsdon J.M. Jr."/>
            <person name="Henze K."/>
            <person name="Gupta A."/>
            <person name="Wang C.C."/>
            <person name="Dunne R.L."/>
            <person name="Upcroft J.A."/>
            <person name="Upcroft P."/>
            <person name="White O."/>
            <person name="Salzberg S.L."/>
            <person name="Tang P."/>
            <person name="Chiu C.-H."/>
            <person name="Lee Y.-S."/>
            <person name="Embley T.M."/>
            <person name="Coombs G.H."/>
            <person name="Mottram J.C."/>
            <person name="Tachezy J."/>
            <person name="Fraser-Liggett C.M."/>
            <person name="Johnson P.J."/>
        </authorList>
    </citation>
    <scope>NUCLEOTIDE SEQUENCE [LARGE SCALE GENOMIC DNA]</scope>
    <source>
        <strain evidence="1">G3</strain>
    </source>
</reference>
<accession>A2EZ49</accession>
<dbReference type="EMBL" id="DS113547">
    <property type="protein sequence ID" value="EAY02098.1"/>
    <property type="molecule type" value="Genomic_DNA"/>
</dbReference>
<dbReference type="InParanoid" id="A2EZ49"/>
<evidence type="ECO:0000313" key="2">
    <source>
        <dbReference type="Proteomes" id="UP000001542"/>
    </source>
</evidence>
<dbReference type="KEGG" id="tva:4759929"/>
<sequence length="39" mass="4310">MNALCDRGASCDEVTRRVNGGYNGLADRRAKYQLACTIF</sequence>
<proteinExistence type="predicted"/>
<dbReference type="VEuPathDB" id="TrichDB:TVAG_485330"/>
<dbReference type="AlphaFoldDB" id="A2EZ49"/>
<dbReference type="VEuPathDB" id="TrichDB:TVAGG3_0754460"/>
<gene>
    <name evidence="1" type="ORF">TVAG_485330</name>
</gene>